<dbReference type="RefSeq" id="WP_015808824.1">
    <property type="nucleotide sequence ID" value="NC_013061.1"/>
</dbReference>
<feature type="transmembrane region" description="Helical" evidence="1">
    <location>
        <begin position="186"/>
        <end position="204"/>
    </location>
</feature>
<accession>C6Y2K5</accession>
<evidence type="ECO:0000256" key="1">
    <source>
        <dbReference type="SAM" id="Phobius"/>
    </source>
</evidence>
<dbReference type="SUPFAM" id="SSF47240">
    <property type="entry name" value="Ferritin-like"/>
    <property type="match status" value="1"/>
</dbReference>
<keyword evidence="1" id="KW-0472">Membrane</keyword>
<dbReference type="OrthoDB" id="268439at2"/>
<proteinExistence type="predicted"/>
<name>C6Y2K5_PEDHD</name>
<dbReference type="STRING" id="485917.Phep_3017"/>
<gene>
    <name evidence="2" type="ordered locus">Phep_3017</name>
</gene>
<evidence type="ECO:0000313" key="2">
    <source>
        <dbReference type="EMBL" id="ACU05215.1"/>
    </source>
</evidence>
<dbReference type="HOGENOM" id="CLU_095351_0_0_10"/>
<dbReference type="CDD" id="cd00657">
    <property type="entry name" value="Ferritin_like"/>
    <property type="match status" value="1"/>
</dbReference>
<reference evidence="2 3" key="1">
    <citation type="journal article" date="2009" name="Stand. Genomic Sci.">
        <title>Complete genome sequence of Pedobacter heparinus type strain (HIM 762-3).</title>
        <authorList>
            <person name="Han C."/>
            <person name="Spring S."/>
            <person name="Lapidus A."/>
            <person name="Del Rio T.G."/>
            <person name="Tice H."/>
            <person name="Copeland A."/>
            <person name="Cheng J.F."/>
            <person name="Lucas S."/>
            <person name="Chen F."/>
            <person name="Nolan M."/>
            <person name="Bruce D."/>
            <person name="Goodwin L."/>
            <person name="Pitluck S."/>
            <person name="Ivanova N."/>
            <person name="Mavromatis K."/>
            <person name="Mikhailova N."/>
            <person name="Pati A."/>
            <person name="Chen A."/>
            <person name="Palaniappan K."/>
            <person name="Land M."/>
            <person name="Hauser L."/>
            <person name="Chang Y.J."/>
            <person name="Jeffries C.C."/>
            <person name="Saunders E."/>
            <person name="Chertkov O."/>
            <person name="Brettin T."/>
            <person name="Goker M."/>
            <person name="Rohde M."/>
            <person name="Bristow J."/>
            <person name="Eisen J.A."/>
            <person name="Markowitz V."/>
            <person name="Hugenholtz P."/>
            <person name="Kyrpides N.C."/>
            <person name="Klenk H.P."/>
            <person name="Detter J.C."/>
        </authorList>
    </citation>
    <scope>NUCLEOTIDE SEQUENCE [LARGE SCALE GENOMIC DNA]</scope>
    <source>
        <strain evidence="3">ATCC 13125 / DSM 2366 / CIP 104194 / JCM 7457 / NBRC 12017 / NCIMB 9290 / NRRL B-14731 / HIM 762-3</strain>
    </source>
</reference>
<evidence type="ECO:0000313" key="3">
    <source>
        <dbReference type="Proteomes" id="UP000000852"/>
    </source>
</evidence>
<dbReference type="InterPro" id="IPR009078">
    <property type="entry name" value="Ferritin-like_SF"/>
</dbReference>
<dbReference type="KEGG" id="phe:Phep_3017"/>
<sequence>MHNSRYWINYFNRNLKNQRIDWSVKPDLSKIEKQYILKSLQAWQLGETSEGTNLINAATKHAKQLNDPYYTNAIKLFIKEEQKHGSNLGRYIDLIGEQRIKKDWGDSLFRKIRGLNRNMEFWTLAVITVESAAQIFYQCLKDATGCSLLKQICTDILIDEAAHITFQIERLSLIYQYKNPMIRTSIYYFYSVFYFSTAFTVWIAHKRLFKAGHVDFNNYWMKMKLKFKKTIKKLKPEQENIKLENTCRHLL</sequence>
<dbReference type="InterPro" id="IPR012348">
    <property type="entry name" value="RNR-like"/>
</dbReference>
<dbReference type="Proteomes" id="UP000000852">
    <property type="component" value="Chromosome"/>
</dbReference>
<dbReference type="GO" id="GO:0016491">
    <property type="term" value="F:oxidoreductase activity"/>
    <property type="evidence" value="ECO:0007669"/>
    <property type="project" value="InterPro"/>
</dbReference>
<keyword evidence="1" id="KW-0812">Transmembrane</keyword>
<dbReference type="Gene3D" id="1.10.620.20">
    <property type="entry name" value="Ribonucleotide Reductase, subunit A"/>
    <property type="match status" value="1"/>
</dbReference>
<keyword evidence="3" id="KW-1185">Reference proteome</keyword>
<dbReference type="AlphaFoldDB" id="C6Y2K5"/>
<protein>
    <recommendedName>
        <fullName evidence="4">Ferritin-like domain-containing protein</fullName>
    </recommendedName>
</protein>
<keyword evidence="1" id="KW-1133">Transmembrane helix</keyword>
<dbReference type="EMBL" id="CP001681">
    <property type="protein sequence ID" value="ACU05215.1"/>
    <property type="molecule type" value="Genomic_DNA"/>
</dbReference>
<evidence type="ECO:0008006" key="4">
    <source>
        <dbReference type="Google" id="ProtNLM"/>
    </source>
</evidence>
<dbReference type="eggNOG" id="COG1633">
    <property type="taxonomic scope" value="Bacteria"/>
</dbReference>
<organism evidence="2 3">
    <name type="scientific">Pedobacter heparinus (strain ATCC 13125 / DSM 2366 / CIP 104194 / JCM 7457 / NBRC 12017 / NCIMB 9290 / NRRL B-14731 / HIM 762-3)</name>
    <dbReference type="NCBI Taxonomy" id="485917"/>
    <lineage>
        <taxon>Bacteria</taxon>
        <taxon>Pseudomonadati</taxon>
        <taxon>Bacteroidota</taxon>
        <taxon>Sphingobacteriia</taxon>
        <taxon>Sphingobacteriales</taxon>
        <taxon>Sphingobacteriaceae</taxon>
        <taxon>Pedobacter</taxon>
    </lineage>
</organism>